<sequence>MRDQKPDVEELLRQSQTELLWIQRQLSMIAARNASHARAREKLKQDVLPLNLSTHSAHNVNRFRLLEEKNRALKIEVAALRQQKQHYRSLETEVTERRKRCQLLEREAKNQILACQTLKSELQDAVQERNRLNLQLFSHSLKAAHYEQVKTDYDQLRETFGCVSQERDLARQEKAELQGKLENLEEVLKRMRKAAEQKQQLEAEHEQALAILNSKQQEIQLLQKAQVQANKEHEGTVHLLEVKFHSLEQKWRSQSEKCSILSKELEKLHLESDAVKFTPPDLQPSPQKTLCNILNHLHSHAGKGDERSSGSPLISELLQPLQVSRDRTETLVTKPLVHNQNLTRSLLLTCPSEMDDEVSPAPRSKARYTGQVRLCTARYSYNPYDGPNEHPEAELPLVAGKYIYVYGDMDDDGFYEGELLDGQRGLVPSNFVEFVQDKEKPSVDGTEELGQLEHGCLSLTTIDRGFSLDALSSDPLGPCSNGTGVLDGEEPSDDIVPYPRKINLIKQLARSVIVAWETPLIPMGWGNINGYNVLVDGEVRSTVPFGGRTKLLLEKLDLAACTYRVSVQCVTERGLSDELRCTLLVGRNVTVAPTGLRLDDILRDSADLSWLPSNSNYSHTVFLDGVEHAVVKPCCYRLRFTNLKATTVYKVKVVAKPHQVPWHMPLEQREKKEAGVEFCTQAAGPPLPPHEVQVQCGQAPGILQVRWKPPPLTPLGTSNGANVIGYAVCTKGQRIAEVLYPLADFTTVELNRLHCLEAREVVVRTLSAQGESQDSHVAAIPNNLLVPLSQGHPPPHLIQQPPLPHQPPQALPPPQRPVLPLPPSIQPLPPQPHAHLQPLPIHPNQPTTHLQPHPIPHPTQPSPPHLQPLPPHPFPQPQPTIPIPQPTIPMPQPHIPQLALPQPQRPLSARELETKEPGPGMLHPAAGGPPQPWEPVCSPSGLPPALPPALPHGHTLEAPPCPNRRSPSPQRILPQPRGTLIPDNMAKAIAREAAQRVAAESGRMERRSQGFHSQNSDEEEDEESYQSRRRGASVDDFLRGSELGRQAHYSHSEEYQTESSRGSDLSDIMEEDEEELYSEMQLEEGRRRNSHNALKSGGNASSGRADRDSARRNAHGGPQPQRRPLMVPSIEITTESNSEGNLSPVMEDVYYGSVARHRTWSSRRHRGHRPPYDGYRDRGRRSPPYYDESEPEDPFRIFVALFDYDPLSMSPNPDAADEELPFKEGQIIKVYGDKDTDGFYRGEIRGRAGLIPCNMVSEIRADDEETMDQLMKQGFLPLNTPVDRIEQNRKGGRHPVATRRMVALYDYDPRESSPNVDVEAELTFCAGDIIAVFGEIDEDGFYYGEMNGHRGLVPSNFLEEVPDDVEVYLTDTPTHYEPEEPAAAPAPRPEAKRVPVENTVPAPAPGRPASPTVRPLLPVGPIRPLSPARGPRDLASKKKKGLLSKGKKLLKKFSK</sequence>
<keyword evidence="6" id="KW-0770">Synapse</keyword>
<evidence type="ECO:0000256" key="2">
    <source>
        <dbReference type="ARBA" id="ARBA00010749"/>
    </source>
</evidence>
<protein>
    <recommendedName>
        <fullName evidence="10">RIMS-binding protein 2</fullName>
    </recommendedName>
</protein>
<dbReference type="PROSITE" id="PS50002">
    <property type="entry name" value="SH3"/>
    <property type="match status" value="3"/>
</dbReference>
<feature type="region of interest" description="Disordered" evidence="13">
    <location>
        <begin position="992"/>
        <end position="1127"/>
    </location>
</feature>
<dbReference type="Pfam" id="PF25523">
    <property type="entry name" value="Ig_RIMBP2"/>
    <property type="match status" value="1"/>
</dbReference>
<evidence type="ECO:0000256" key="11">
    <source>
        <dbReference type="PROSITE-ProRule" id="PRU00192"/>
    </source>
</evidence>
<dbReference type="SMART" id="SM00060">
    <property type="entry name" value="FN3"/>
    <property type="match status" value="3"/>
</dbReference>
<evidence type="ECO:0000256" key="13">
    <source>
        <dbReference type="SAM" id="MobiDB-lite"/>
    </source>
</evidence>
<dbReference type="CDD" id="cd12014">
    <property type="entry name" value="SH3_RIM-BP_1"/>
    <property type="match status" value="1"/>
</dbReference>
<dbReference type="FunFam" id="2.60.40.10:FF:000072">
    <property type="entry name" value="RIMS-binding protein 2 isoform X1"/>
    <property type="match status" value="1"/>
</dbReference>
<feature type="domain" description="SH3" evidence="14">
    <location>
        <begin position="1296"/>
        <end position="1363"/>
    </location>
</feature>
<reference evidence="16 17" key="1">
    <citation type="submission" date="2021-07" db="EMBL/GenBank/DDBJ databases">
        <authorList>
            <person name="Imarazene B."/>
            <person name="Zahm M."/>
            <person name="Klopp C."/>
            <person name="Cabau C."/>
            <person name="Beille S."/>
            <person name="Jouanno E."/>
            <person name="Castinel A."/>
            <person name="Lluch J."/>
            <person name="Gil L."/>
            <person name="Kuchtly C."/>
            <person name="Lopez Roques C."/>
            <person name="Donnadieu C."/>
            <person name="Parrinello H."/>
            <person name="Journot L."/>
            <person name="Du K."/>
            <person name="Schartl M."/>
            <person name="Retaux S."/>
            <person name="Guiguen Y."/>
        </authorList>
    </citation>
    <scope>NUCLEOTIDE SEQUENCE [LARGE SCALE GENOMIC DNA]</scope>
    <source>
        <strain evidence="16">Pach_M1</strain>
        <tissue evidence="16">Testis</tissue>
    </source>
</reference>
<evidence type="ECO:0000256" key="3">
    <source>
        <dbReference type="ARBA" id="ARBA00022443"/>
    </source>
</evidence>
<keyword evidence="3 11" id="KW-0728">SH3 domain</keyword>
<accession>A0A8T2L1N6</accession>
<evidence type="ECO:0000256" key="8">
    <source>
        <dbReference type="ARBA" id="ARBA00034103"/>
    </source>
</evidence>
<dbReference type="FunFam" id="2.30.30.40:FF:000006">
    <property type="entry name" value="RIMS-binding protein 2 isoform X1"/>
    <property type="match status" value="1"/>
</dbReference>
<dbReference type="InterPro" id="IPR035753">
    <property type="entry name" value="RIM-BP_SH3_2"/>
</dbReference>
<evidence type="ECO:0000256" key="5">
    <source>
        <dbReference type="ARBA" id="ARBA00022737"/>
    </source>
</evidence>
<feature type="compositionally biased region" description="Acidic residues" evidence="13">
    <location>
        <begin position="1067"/>
        <end position="1077"/>
    </location>
</feature>
<evidence type="ECO:0000259" key="14">
    <source>
        <dbReference type="PROSITE" id="PS50002"/>
    </source>
</evidence>
<comment type="subcellular location">
    <subcellularLocation>
        <location evidence="1">Cell membrane</location>
    </subcellularLocation>
    <subcellularLocation>
        <location evidence="8">Synapse</location>
    </subcellularLocation>
</comment>
<dbReference type="InterPro" id="IPR013783">
    <property type="entry name" value="Ig-like_fold"/>
</dbReference>
<keyword evidence="4" id="KW-1003">Cell membrane</keyword>
<dbReference type="InterPro" id="IPR001452">
    <property type="entry name" value="SH3_domain"/>
</dbReference>
<feature type="region of interest" description="Disordered" evidence="13">
    <location>
        <begin position="1375"/>
        <end position="1455"/>
    </location>
</feature>
<feature type="coiled-coil region" evidence="12">
    <location>
        <begin position="167"/>
        <end position="232"/>
    </location>
</feature>
<dbReference type="Proteomes" id="UP000752171">
    <property type="component" value="Unassembled WGS sequence"/>
</dbReference>
<proteinExistence type="inferred from homology"/>
<evidence type="ECO:0000256" key="10">
    <source>
        <dbReference type="ARBA" id="ARBA00068024"/>
    </source>
</evidence>
<name>A0A8T2L1N6_ASTMX</name>
<dbReference type="PROSITE" id="PS50853">
    <property type="entry name" value="FN3"/>
    <property type="match status" value="1"/>
</dbReference>
<dbReference type="Pfam" id="PF07653">
    <property type="entry name" value="SH3_2"/>
    <property type="match status" value="3"/>
</dbReference>
<dbReference type="FunFam" id="2.60.40.10:FF:000643">
    <property type="entry name" value="RIMS-binding protein 2 isoform X1"/>
    <property type="match status" value="1"/>
</dbReference>
<feature type="domain" description="SH3" evidence="14">
    <location>
        <begin position="1193"/>
        <end position="1261"/>
    </location>
</feature>
<dbReference type="SMART" id="SM00326">
    <property type="entry name" value="SH3"/>
    <property type="match status" value="3"/>
</dbReference>
<comment type="function">
    <text evidence="9">Plays a role in the synaptic transmission as bifunctional linker that interacts simultaneously with RIMS1, RIMS2, CACNA1D and CACNA1B.</text>
</comment>
<keyword evidence="7" id="KW-0472">Membrane</keyword>
<dbReference type="CDD" id="cd00063">
    <property type="entry name" value="FN3"/>
    <property type="match status" value="1"/>
</dbReference>
<dbReference type="SUPFAM" id="SSF49265">
    <property type="entry name" value="Fibronectin type III"/>
    <property type="match status" value="2"/>
</dbReference>
<dbReference type="GO" id="GO:0045202">
    <property type="term" value="C:synapse"/>
    <property type="evidence" value="ECO:0007669"/>
    <property type="project" value="UniProtKB-SubCell"/>
</dbReference>
<organism evidence="16 17">
    <name type="scientific">Astyanax mexicanus</name>
    <name type="common">Blind cave fish</name>
    <name type="synonym">Astyanax fasciatus mexicanus</name>
    <dbReference type="NCBI Taxonomy" id="7994"/>
    <lineage>
        <taxon>Eukaryota</taxon>
        <taxon>Metazoa</taxon>
        <taxon>Chordata</taxon>
        <taxon>Craniata</taxon>
        <taxon>Vertebrata</taxon>
        <taxon>Euteleostomi</taxon>
        <taxon>Actinopterygii</taxon>
        <taxon>Neopterygii</taxon>
        <taxon>Teleostei</taxon>
        <taxon>Ostariophysi</taxon>
        <taxon>Characiformes</taxon>
        <taxon>Characoidei</taxon>
        <taxon>Acestrorhamphidae</taxon>
        <taxon>Acestrorhamphinae</taxon>
        <taxon>Astyanax</taxon>
    </lineage>
</organism>
<dbReference type="CDD" id="cd12012">
    <property type="entry name" value="SH3_RIM-BP_2"/>
    <property type="match status" value="1"/>
</dbReference>
<feature type="compositionally biased region" description="Pro residues" evidence="13">
    <location>
        <begin position="792"/>
        <end position="832"/>
    </location>
</feature>
<dbReference type="InterPro" id="IPR036028">
    <property type="entry name" value="SH3-like_dom_sf"/>
</dbReference>
<dbReference type="FunFam" id="2.30.30.40:FF:000023">
    <property type="entry name" value="RIMS-binding protein 2 isoform F"/>
    <property type="match status" value="1"/>
</dbReference>
<feature type="compositionally biased region" description="Pro residues" evidence="13">
    <location>
        <begin position="853"/>
        <end position="894"/>
    </location>
</feature>
<feature type="region of interest" description="Disordered" evidence="13">
    <location>
        <begin position="944"/>
        <end position="979"/>
    </location>
</feature>
<dbReference type="InterPro" id="IPR057884">
    <property type="entry name" value="FN3_RIM-BP1/2/3"/>
</dbReference>
<keyword evidence="5" id="KW-0677">Repeat</keyword>
<dbReference type="EMBL" id="JAICCE010000017">
    <property type="protein sequence ID" value="KAG9265493.1"/>
    <property type="molecule type" value="Genomic_DNA"/>
</dbReference>
<evidence type="ECO:0000313" key="16">
    <source>
        <dbReference type="EMBL" id="KAG9265493.1"/>
    </source>
</evidence>
<dbReference type="SUPFAM" id="SSF50044">
    <property type="entry name" value="SH3-domain"/>
    <property type="match status" value="3"/>
</dbReference>
<feature type="compositionally biased region" description="Basic residues" evidence="13">
    <location>
        <begin position="1159"/>
        <end position="1169"/>
    </location>
</feature>
<dbReference type="PANTHER" id="PTHR14234:SF22">
    <property type="entry name" value="RIMS-BINDING PROTEIN 2 ISOFORM X1"/>
    <property type="match status" value="1"/>
</dbReference>
<dbReference type="OrthoDB" id="4158657at2759"/>
<dbReference type="InterPro" id="IPR036116">
    <property type="entry name" value="FN3_sf"/>
</dbReference>
<evidence type="ECO:0000259" key="15">
    <source>
        <dbReference type="PROSITE" id="PS50853"/>
    </source>
</evidence>
<feature type="coiled-coil region" evidence="12">
    <location>
        <begin position="63"/>
        <end position="135"/>
    </location>
</feature>
<comment type="similarity">
    <text evidence="2">Belongs to the RIMBP family.</text>
</comment>
<feature type="domain" description="SH3" evidence="14">
    <location>
        <begin position="370"/>
        <end position="437"/>
    </location>
</feature>
<dbReference type="PANTHER" id="PTHR14234">
    <property type="entry name" value="RIM BINDING PROTEIN-RELATED"/>
    <property type="match status" value="1"/>
</dbReference>
<dbReference type="Gene3D" id="2.30.30.40">
    <property type="entry name" value="SH3 Domains"/>
    <property type="match status" value="3"/>
</dbReference>
<evidence type="ECO:0000256" key="4">
    <source>
        <dbReference type="ARBA" id="ARBA00022475"/>
    </source>
</evidence>
<feature type="region of interest" description="Disordered" evidence="13">
    <location>
        <begin position="785"/>
        <end position="900"/>
    </location>
</feature>
<feature type="domain" description="Fibronectin type-III" evidence="15">
    <location>
        <begin position="688"/>
        <end position="787"/>
    </location>
</feature>
<dbReference type="CDD" id="cd12013">
    <property type="entry name" value="SH3_RIM-BP_3"/>
    <property type="match status" value="1"/>
</dbReference>
<dbReference type="FunFam" id="2.30.30.40:FF:000016">
    <property type="entry name" value="RIMS-binding protein 2 isoform X2"/>
    <property type="match status" value="1"/>
</dbReference>
<evidence type="ECO:0000313" key="17">
    <source>
        <dbReference type="Proteomes" id="UP000752171"/>
    </source>
</evidence>
<dbReference type="Gene3D" id="2.60.40.10">
    <property type="entry name" value="Immunoglobulins"/>
    <property type="match status" value="1"/>
</dbReference>
<evidence type="ECO:0000256" key="12">
    <source>
        <dbReference type="SAM" id="Coils"/>
    </source>
</evidence>
<gene>
    <name evidence="16" type="primary">RIMBP2</name>
    <name evidence="16" type="ORF">AMEX_G19940</name>
</gene>
<dbReference type="InterPro" id="IPR035755">
    <property type="entry name" value="RIM-BP_SH3_3"/>
</dbReference>
<keyword evidence="12" id="KW-0175">Coiled coil</keyword>
<evidence type="ECO:0000256" key="6">
    <source>
        <dbReference type="ARBA" id="ARBA00023018"/>
    </source>
</evidence>
<feature type="region of interest" description="Disordered" evidence="13">
    <location>
        <begin position="1159"/>
        <end position="1190"/>
    </location>
</feature>
<dbReference type="GO" id="GO:0007274">
    <property type="term" value="P:neuromuscular synaptic transmission"/>
    <property type="evidence" value="ECO:0007669"/>
    <property type="project" value="TreeGrafter"/>
</dbReference>
<evidence type="ECO:0000256" key="7">
    <source>
        <dbReference type="ARBA" id="ARBA00023136"/>
    </source>
</evidence>
<evidence type="ECO:0000256" key="9">
    <source>
        <dbReference type="ARBA" id="ARBA00054159"/>
    </source>
</evidence>
<dbReference type="GO" id="GO:0005886">
    <property type="term" value="C:plasma membrane"/>
    <property type="evidence" value="ECO:0007669"/>
    <property type="project" value="UniProtKB-SubCell"/>
</dbReference>
<evidence type="ECO:0000256" key="1">
    <source>
        <dbReference type="ARBA" id="ARBA00004236"/>
    </source>
</evidence>
<comment type="caution">
    <text evidence="16">The sequence shown here is derived from an EMBL/GenBank/DDBJ whole genome shotgun (WGS) entry which is preliminary data.</text>
</comment>
<feature type="compositionally biased region" description="Basic residues" evidence="13">
    <location>
        <begin position="1437"/>
        <end position="1455"/>
    </location>
</feature>
<dbReference type="InterPro" id="IPR040325">
    <property type="entry name" value="RIMBP1/2/3"/>
</dbReference>
<dbReference type="InterPro" id="IPR003961">
    <property type="entry name" value="FN3_dom"/>
</dbReference>